<feature type="compositionally biased region" description="Low complexity" evidence="1">
    <location>
        <begin position="46"/>
        <end position="55"/>
    </location>
</feature>
<sequence>MGEISWPIVGVGFTVFLVIVLLICMCLSWREGNQNQASAPPPQPEPSAETSQPEPLVATPQPEPVAETPQADVEVEAAAAADVETYVPTNAATHADIETGPVTDVETYAPTNHPIYAPTYPPIYAPTYATRDYEPRVTSYTFADFARLYMTKESVKGHFAVYKLPSGEPMGLYSAYENSPTPYSFQPQHQQPETPAPAPYASMFHPHLVPHRSYHLSHRPGRFDTGVNPSTLPSFKAGNDKTKMW</sequence>
<comment type="caution">
    <text evidence="3">The sequence shown here is derived from an EMBL/GenBank/DDBJ whole genome shotgun (WGS) entry which is preliminary data.</text>
</comment>
<dbReference type="Proteomes" id="UP001358586">
    <property type="component" value="Chromosome 8"/>
</dbReference>
<evidence type="ECO:0000313" key="3">
    <source>
        <dbReference type="EMBL" id="KAK5810789.1"/>
    </source>
</evidence>
<name>A0ABR0NZL3_GOSAR</name>
<feature type="transmembrane region" description="Helical" evidence="2">
    <location>
        <begin position="6"/>
        <end position="29"/>
    </location>
</feature>
<feature type="region of interest" description="Disordered" evidence="1">
    <location>
        <begin position="225"/>
        <end position="245"/>
    </location>
</feature>
<dbReference type="EMBL" id="JARKNE010000008">
    <property type="protein sequence ID" value="KAK5810789.1"/>
    <property type="molecule type" value="Genomic_DNA"/>
</dbReference>
<reference evidence="3 4" key="1">
    <citation type="submission" date="2023-03" db="EMBL/GenBank/DDBJ databases">
        <title>WGS of Gossypium arboreum.</title>
        <authorList>
            <person name="Yu D."/>
        </authorList>
    </citation>
    <scope>NUCLEOTIDE SEQUENCE [LARGE SCALE GENOMIC DNA]</scope>
    <source>
        <tissue evidence="3">Leaf</tissue>
    </source>
</reference>
<protein>
    <submittedName>
        <fullName evidence="3">Uncharacterized protein</fullName>
    </submittedName>
</protein>
<gene>
    <name evidence="3" type="ORF">PVK06_026106</name>
</gene>
<keyword evidence="4" id="KW-1185">Reference proteome</keyword>
<accession>A0ABR0NZL3</accession>
<keyword evidence="2" id="KW-0812">Transmembrane</keyword>
<keyword evidence="2" id="KW-0472">Membrane</keyword>
<proteinExistence type="predicted"/>
<evidence type="ECO:0000256" key="1">
    <source>
        <dbReference type="SAM" id="MobiDB-lite"/>
    </source>
</evidence>
<evidence type="ECO:0000256" key="2">
    <source>
        <dbReference type="SAM" id="Phobius"/>
    </source>
</evidence>
<feature type="region of interest" description="Disordered" evidence="1">
    <location>
        <begin position="33"/>
        <end position="70"/>
    </location>
</feature>
<organism evidence="3 4">
    <name type="scientific">Gossypium arboreum</name>
    <name type="common">Tree cotton</name>
    <name type="synonym">Gossypium nanking</name>
    <dbReference type="NCBI Taxonomy" id="29729"/>
    <lineage>
        <taxon>Eukaryota</taxon>
        <taxon>Viridiplantae</taxon>
        <taxon>Streptophyta</taxon>
        <taxon>Embryophyta</taxon>
        <taxon>Tracheophyta</taxon>
        <taxon>Spermatophyta</taxon>
        <taxon>Magnoliopsida</taxon>
        <taxon>eudicotyledons</taxon>
        <taxon>Gunneridae</taxon>
        <taxon>Pentapetalae</taxon>
        <taxon>rosids</taxon>
        <taxon>malvids</taxon>
        <taxon>Malvales</taxon>
        <taxon>Malvaceae</taxon>
        <taxon>Malvoideae</taxon>
        <taxon>Gossypium</taxon>
    </lineage>
</organism>
<evidence type="ECO:0000313" key="4">
    <source>
        <dbReference type="Proteomes" id="UP001358586"/>
    </source>
</evidence>
<keyword evidence="2" id="KW-1133">Transmembrane helix</keyword>